<accession>A0AAI8HSL6</accession>
<gene>
    <name evidence="1" type="ORF">CWD84_14760</name>
</gene>
<reference evidence="1 2" key="1">
    <citation type="submission" date="2017-11" db="EMBL/GenBank/DDBJ databases">
        <title>Genome sequence and genome mining of multiple bioactive secondary metabolites from a deep sea-derived Bacillus siamensis SCSIO 05746.</title>
        <authorList>
            <person name="Pan H.-Q."/>
            <person name="Ju J.-H."/>
        </authorList>
    </citation>
    <scope>NUCLEOTIDE SEQUENCE [LARGE SCALE GENOMIC DNA]</scope>
    <source>
        <strain evidence="1 2">SCSIO 05746</strain>
    </source>
</reference>
<dbReference type="KEGG" id="bsia:CWD84_14760"/>
<evidence type="ECO:0000313" key="2">
    <source>
        <dbReference type="Proteomes" id="UP000234366"/>
    </source>
</evidence>
<protein>
    <submittedName>
        <fullName evidence="1">Uncharacterized protein</fullName>
    </submittedName>
</protein>
<dbReference type="RefSeq" id="WP_060965048.1">
    <property type="nucleotide sequence ID" value="NZ_CP025001.1"/>
</dbReference>
<dbReference type="AlphaFoldDB" id="A0AAI8HSL6"/>
<keyword evidence="2" id="KW-1185">Reference proteome</keyword>
<dbReference type="Proteomes" id="UP000234366">
    <property type="component" value="Chromosome"/>
</dbReference>
<organism evidence="1 2">
    <name type="scientific">Bacillus siamensis</name>
    <dbReference type="NCBI Taxonomy" id="659243"/>
    <lineage>
        <taxon>Bacteria</taxon>
        <taxon>Bacillati</taxon>
        <taxon>Bacillota</taxon>
        <taxon>Bacilli</taxon>
        <taxon>Bacillales</taxon>
        <taxon>Bacillaceae</taxon>
        <taxon>Bacillus</taxon>
        <taxon>Bacillus amyloliquefaciens group</taxon>
    </lineage>
</organism>
<sequence length="154" mass="18398">MPYQSLSKAKQTSFEAMHCLTIALLHILAVTVDKRKDSNYKEEIRLFSALCRWQAETGGRLFLMISMEREQKRMYERHFHEMKTVTERTKKFISESPPEFRTHPITQRAVRQLREWDPESSAEPAVRWGRPVFVTMNGTPEKPWFNQQLQKRER</sequence>
<evidence type="ECO:0000313" key="1">
    <source>
        <dbReference type="EMBL" id="AUJ79384.1"/>
    </source>
</evidence>
<name>A0AAI8HSL6_9BACI</name>
<dbReference type="EMBL" id="CP025001">
    <property type="protein sequence ID" value="AUJ79384.1"/>
    <property type="molecule type" value="Genomic_DNA"/>
</dbReference>
<proteinExistence type="predicted"/>